<protein>
    <recommendedName>
        <fullName evidence="4">HlyD family secretion protein</fullName>
    </recommendedName>
</protein>
<reference evidence="2 3" key="1">
    <citation type="journal article" date="2021" name="Sci. Rep.">
        <title>The distribution of antibiotic resistance genes in chicken gut microbiota commensals.</title>
        <authorList>
            <person name="Juricova H."/>
            <person name="Matiasovicova J."/>
            <person name="Kubasova T."/>
            <person name="Cejkova D."/>
            <person name="Rychlik I."/>
        </authorList>
    </citation>
    <scope>NUCLEOTIDE SEQUENCE [LARGE SCALE GENOMIC DNA]</scope>
    <source>
        <strain evidence="2 3">An768</strain>
    </source>
</reference>
<sequence length="79" mass="8865">MEKMLTAESAVMEKTVSQKVTSKQLEAKITAYTVLFAVIILNVLWWAGSRSIVPENVPAMSTLETVQHPHLYTQIEVHP</sequence>
<keyword evidence="1" id="KW-0812">Transmembrane</keyword>
<proteinExistence type="predicted"/>
<keyword evidence="1" id="KW-1133">Transmembrane helix</keyword>
<evidence type="ECO:0000256" key="1">
    <source>
        <dbReference type="SAM" id="Phobius"/>
    </source>
</evidence>
<evidence type="ECO:0000313" key="2">
    <source>
        <dbReference type="EMBL" id="MBM6807157.1"/>
    </source>
</evidence>
<dbReference type="Proteomes" id="UP000782117">
    <property type="component" value="Unassembled WGS sequence"/>
</dbReference>
<accession>A0ABS2FA78</accession>
<comment type="caution">
    <text evidence="2">The sequence shown here is derived from an EMBL/GenBank/DDBJ whole genome shotgun (WGS) entry which is preliminary data.</text>
</comment>
<evidence type="ECO:0008006" key="4">
    <source>
        <dbReference type="Google" id="ProtNLM"/>
    </source>
</evidence>
<evidence type="ECO:0000313" key="3">
    <source>
        <dbReference type="Proteomes" id="UP000782117"/>
    </source>
</evidence>
<dbReference type="RefSeq" id="WP_178257513.1">
    <property type="nucleotide sequence ID" value="NZ_JACJKJ010000017.1"/>
</dbReference>
<gene>
    <name evidence="2" type="ORF">H6A24_11740</name>
</gene>
<keyword evidence="1" id="KW-0472">Membrane</keyword>
<name>A0ABS2FA78_9BACE</name>
<organism evidence="2 3">
    <name type="scientific">Bacteroides caecicola</name>
    <dbReference type="NCBI Taxonomy" id="1462569"/>
    <lineage>
        <taxon>Bacteria</taxon>
        <taxon>Pseudomonadati</taxon>
        <taxon>Bacteroidota</taxon>
        <taxon>Bacteroidia</taxon>
        <taxon>Bacteroidales</taxon>
        <taxon>Bacteroidaceae</taxon>
        <taxon>Bacteroides</taxon>
    </lineage>
</organism>
<dbReference type="EMBL" id="JACJKJ010000017">
    <property type="protein sequence ID" value="MBM6807157.1"/>
    <property type="molecule type" value="Genomic_DNA"/>
</dbReference>
<keyword evidence="3" id="KW-1185">Reference proteome</keyword>
<feature type="transmembrane region" description="Helical" evidence="1">
    <location>
        <begin position="29"/>
        <end position="48"/>
    </location>
</feature>